<protein>
    <submittedName>
        <fullName evidence="1">Uncharacterized protein</fullName>
    </submittedName>
</protein>
<dbReference type="EMBL" id="JAIWYP010000015">
    <property type="protein sequence ID" value="KAH3700296.1"/>
    <property type="molecule type" value="Genomic_DNA"/>
</dbReference>
<proteinExistence type="predicted"/>
<sequence length="59" mass="6829">MYGTLCLGTMHGDSMPQVYVWRPIPRDYICMETYVSELCMETYVSEHFVMTPSLCDSLP</sequence>
<organism evidence="1 2">
    <name type="scientific">Dreissena polymorpha</name>
    <name type="common">Zebra mussel</name>
    <name type="synonym">Mytilus polymorpha</name>
    <dbReference type="NCBI Taxonomy" id="45954"/>
    <lineage>
        <taxon>Eukaryota</taxon>
        <taxon>Metazoa</taxon>
        <taxon>Spiralia</taxon>
        <taxon>Lophotrochozoa</taxon>
        <taxon>Mollusca</taxon>
        <taxon>Bivalvia</taxon>
        <taxon>Autobranchia</taxon>
        <taxon>Heteroconchia</taxon>
        <taxon>Euheterodonta</taxon>
        <taxon>Imparidentia</taxon>
        <taxon>Neoheterodontei</taxon>
        <taxon>Myida</taxon>
        <taxon>Dreissenoidea</taxon>
        <taxon>Dreissenidae</taxon>
        <taxon>Dreissena</taxon>
    </lineage>
</organism>
<evidence type="ECO:0000313" key="2">
    <source>
        <dbReference type="Proteomes" id="UP000828390"/>
    </source>
</evidence>
<accession>A0A9D3YHT5</accession>
<dbReference type="Proteomes" id="UP000828390">
    <property type="component" value="Unassembled WGS sequence"/>
</dbReference>
<comment type="caution">
    <text evidence="1">The sequence shown here is derived from an EMBL/GenBank/DDBJ whole genome shotgun (WGS) entry which is preliminary data.</text>
</comment>
<dbReference type="AlphaFoldDB" id="A0A9D3YHT5"/>
<keyword evidence="2" id="KW-1185">Reference proteome</keyword>
<evidence type="ECO:0000313" key="1">
    <source>
        <dbReference type="EMBL" id="KAH3700296.1"/>
    </source>
</evidence>
<gene>
    <name evidence="1" type="ORF">DPMN_075271</name>
</gene>
<name>A0A9D3YHT5_DREPO</name>
<reference evidence="1" key="1">
    <citation type="journal article" date="2019" name="bioRxiv">
        <title>The Genome of the Zebra Mussel, Dreissena polymorpha: A Resource for Invasive Species Research.</title>
        <authorList>
            <person name="McCartney M.A."/>
            <person name="Auch B."/>
            <person name="Kono T."/>
            <person name="Mallez S."/>
            <person name="Zhang Y."/>
            <person name="Obille A."/>
            <person name="Becker A."/>
            <person name="Abrahante J.E."/>
            <person name="Garbe J."/>
            <person name="Badalamenti J.P."/>
            <person name="Herman A."/>
            <person name="Mangelson H."/>
            <person name="Liachko I."/>
            <person name="Sullivan S."/>
            <person name="Sone E.D."/>
            <person name="Koren S."/>
            <person name="Silverstein K.A.T."/>
            <person name="Beckman K.B."/>
            <person name="Gohl D.M."/>
        </authorList>
    </citation>
    <scope>NUCLEOTIDE SEQUENCE</scope>
    <source>
        <strain evidence="1">Duluth1</strain>
        <tissue evidence="1">Whole animal</tissue>
    </source>
</reference>
<reference evidence="1" key="2">
    <citation type="submission" date="2020-11" db="EMBL/GenBank/DDBJ databases">
        <authorList>
            <person name="McCartney M.A."/>
            <person name="Auch B."/>
            <person name="Kono T."/>
            <person name="Mallez S."/>
            <person name="Becker A."/>
            <person name="Gohl D.M."/>
            <person name="Silverstein K.A.T."/>
            <person name="Koren S."/>
            <person name="Bechman K.B."/>
            <person name="Herman A."/>
            <person name="Abrahante J.E."/>
            <person name="Garbe J."/>
        </authorList>
    </citation>
    <scope>NUCLEOTIDE SEQUENCE</scope>
    <source>
        <strain evidence="1">Duluth1</strain>
        <tissue evidence="1">Whole animal</tissue>
    </source>
</reference>